<dbReference type="STRING" id="156978.CIMIT_01770"/>
<dbReference type="Proteomes" id="UP000028780">
    <property type="component" value="Chromosome"/>
</dbReference>
<dbReference type="RefSeq" id="WP_038588229.1">
    <property type="nucleotide sequence ID" value="NZ_CP009211.1"/>
</dbReference>
<sequence length="100" mass="10444">MARTPITLEVGEAVRDSALGVPGVAGLHRGRVGEVALLLPNARIDGLRQAYRDGERGIEVHIVFDTASGRDIQSVAADVRSAVLGASDLPFVDVVVADAQ</sequence>
<name>A0A076NHE7_9CORY</name>
<proteinExistence type="predicted"/>
<gene>
    <name evidence="1" type="ORF">CIMIT_01770</name>
    <name evidence="2" type="ORF">SAMEA4535761_00422</name>
</gene>
<evidence type="ECO:0000313" key="4">
    <source>
        <dbReference type="Proteomes" id="UP000215374"/>
    </source>
</evidence>
<dbReference type="EMBL" id="CP009211">
    <property type="protein sequence ID" value="AIJ32803.1"/>
    <property type="molecule type" value="Genomic_DNA"/>
</dbReference>
<reference evidence="1 3" key="1">
    <citation type="submission" date="2014-08" db="EMBL/GenBank/DDBJ databases">
        <title>Complete genome sequence of Corynebacterium imitans DSM 44264, isolated from a five-month-old boy with suspected pharyngeal diphtheria.</title>
        <authorList>
            <person name="Mollmann S."/>
            <person name="Albersmeier A."/>
            <person name="Ruckert C."/>
            <person name="Tauch A."/>
        </authorList>
    </citation>
    <scope>NUCLEOTIDE SEQUENCE [LARGE SCALE GENOMIC DNA]</scope>
    <source>
        <strain evidence="1 3">DSM 44264</strain>
    </source>
</reference>
<dbReference type="HOGENOM" id="CLU_160020_1_0_11"/>
<dbReference type="KEGG" id="cii:CIMIT_01770"/>
<reference evidence="2 4" key="2">
    <citation type="submission" date="2017-06" db="EMBL/GenBank/DDBJ databases">
        <authorList>
            <consortium name="Pathogen Informatics"/>
        </authorList>
    </citation>
    <scope>NUCLEOTIDE SEQUENCE [LARGE SCALE GENOMIC DNA]</scope>
    <source>
        <strain evidence="2 4">NCTC13015</strain>
    </source>
</reference>
<dbReference type="OrthoDB" id="5195799at2"/>
<evidence type="ECO:0008006" key="5">
    <source>
        <dbReference type="Google" id="ProtNLM"/>
    </source>
</evidence>
<dbReference type="EMBL" id="LT906467">
    <property type="protein sequence ID" value="SNV57897.1"/>
    <property type="molecule type" value="Genomic_DNA"/>
</dbReference>
<keyword evidence="3" id="KW-1185">Reference proteome</keyword>
<accession>A0A076NHE7</accession>
<evidence type="ECO:0000313" key="3">
    <source>
        <dbReference type="Proteomes" id="UP000028780"/>
    </source>
</evidence>
<evidence type="ECO:0000313" key="1">
    <source>
        <dbReference type="EMBL" id="AIJ32803.1"/>
    </source>
</evidence>
<organism evidence="1 3">
    <name type="scientific">Corynebacterium imitans</name>
    <dbReference type="NCBI Taxonomy" id="156978"/>
    <lineage>
        <taxon>Bacteria</taxon>
        <taxon>Bacillati</taxon>
        <taxon>Actinomycetota</taxon>
        <taxon>Actinomycetes</taxon>
        <taxon>Mycobacteriales</taxon>
        <taxon>Corynebacteriaceae</taxon>
        <taxon>Corynebacterium</taxon>
    </lineage>
</organism>
<evidence type="ECO:0000313" key="2">
    <source>
        <dbReference type="EMBL" id="SNV57897.1"/>
    </source>
</evidence>
<dbReference type="Proteomes" id="UP000215374">
    <property type="component" value="Chromosome 1"/>
</dbReference>
<protein>
    <recommendedName>
        <fullName evidence="5">Asp23/Gls24 family envelope stress response protein</fullName>
    </recommendedName>
</protein>
<dbReference type="AlphaFoldDB" id="A0A076NHE7"/>